<evidence type="ECO:0000256" key="2">
    <source>
        <dbReference type="ARBA" id="ARBA00022801"/>
    </source>
</evidence>
<keyword evidence="6" id="KW-1185">Reference proteome</keyword>
<dbReference type="Proteomes" id="UP000527143">
    <property type="component" value="Unassembled WGS sequence"/>
</dbReference>
<dbReference type="InterPro" id="IPR002018">
    <property type="entry name" value="CarbesteraseB"/>
</dbReference>
<organism evidence="5 6">
    <name type="scientific">Sphingomonas xinjiangensis</name>
    <dbReference type="NCBI Taxonomy" id="643568"/>
    <lineage>
        <taxon>Bacteria</taxon>
        <taxon>Pseudomonadati</taxon>
        <taxon>Pseudomonadota</taxon>
        <taxon>Alphaproteobacteria</taxon>
        <taxon>Sphingomonadales</taxon>
        <taxon>Sphingomonadaceae</taxon>
        <taxon>Sphingomonas</taxon>
    </lineage>
</organism>
<accession>A0A840YSP5</accession>
<dbReference type="Pfam" id="PF00135">
    <property type="entry name" value="COesterase"/>
    <property type="match status" value="2"/>
</dbReference>
<evidence type="ECO:0000256" key="3">
    <source>
        <dbReference type="RuleBase" id="RU361235"/>
    </source>
</evidence>
<dbReference type="EC" id="3.1.1.-" evidence="3"/>
<dbReference type="PROSITE" id="PS00122">
    <property type="entry name" value="CARBOXYLESTERASE_B_1"/>
    <property type="match status" value="1"/>
</dbReference>
<gene>
    <name evidence="5" type="ORF">FHT02_003933</name>
</gene>
<comment type="similarity">
    <text evidence="1 3">Belongs to the type-B carboxylesterase/lipase family.</text>
</comment>
<name>A0A840YSP5_9SPHN</name>
<feature type="domain" description="Carboxylesterase type B" evidence="4">
    <location>
        <begin position="372"/>
        <end position="482"/>
    </location>
</feature>
<evidence type="ECO:0000313" key="6">
    <source>
        <dbReference type="Proteomes" id="UP000527143"/>
    </source>
</evidence>
<dbReference type="SUPFAM" id="SSF53474">
    <property type="entry name" value="alpha/beta-Hydrolases"/>
    <property type="match status" value="1"/>
</dbReference>
<dbReference type="Gene3D" id="3.40.50.1820">
    <property type="entry name" value="alpha/beta hydrolase"/>
    <property type="match status" value="1"/>
</dbReference>
<dbReference type="InterPro" id="IPR019826">
    <property type="entry name" value="Carboxylesterase_B_AS"/>
</dbReference>
<sequence length="488" mass="51519">MERRRGEGHAVIALALALLAAAPQEVPVTGGIVAGTPAADGGSILFRGIPFAAPPTGTRRWKAPQPVVPWSGVRADTPDAPACVQNDYGWNRGDYLRGAEDCLTLDVATPSLAGKRPVMVWMHGGSNRAGSARGTVQSSIAREGIVLVAIQYRLGVFGFLPHRGAAAESGGTAGNYGLMDQVAALRWVQANIARFGGDPANVTIFGESAGSQDVSLMLAAPDAAPLFAKAILESGTPGFGMPPRPIADGLALGDQADALLDTGGSIAELRKRSVPALLAADLKLTDATLRTNDYMWLRTTVDGRLLPSAPRALLAAAPSKPVIVGSNRAEFGAGPGQLDWNKALTATFGPNAAKARGFYRSDDPRLGHPELQYETDWVFRCPAGRLAELLSGKGMPLWRYEFDLAEGGGRTSHGAELAYVLGGASFAQGLSLRRYWLNFARTGDPNGAGLPRWTRFDPKAQRHVLFDARGVSQEAKLRAPVCSLLEAL</sequence>
<dbReference type="PANTHER" id="PTHR11559">
    <property type="entry name" value="CARBOXYLESTERASE"/>
    <property type="match status" value="1"/>
</dbReference>
<dbReference type="AlphaFoldDB" id="A0A840YSP5"/>
<feature type="domain" description="Carboxylesterase type B" evidence="4">
    <location>
        <begin position="24"/>
        <end position="332"/>
    </location>
</feature>
<dbReference type="InterPro" id="IPR050309">
    <property type="entry name" value="Type-B_Carboxylest/Lipase"/>
</dbReference>
<dbReference type="EMBL" id="JACIJF010000022">
    <property type="protein sequence ID" value="MBB5712673.1"/>
    <property type="molecule type" value="Genomic_DNA"/>
</dbReference>
<proteinExistence type="inferred from homology"/>
<protein>
    <recommendedName>
        <fullName evidence="3">Carboxylic ester hydrolase</fullName>
        <ecNumber evidence="3">3.1.1.-</ecNumber>
    </recommendedName>
</protein>
<evidence type="ECO:0000313" key="5">
    <source>
        <dbReference type="EMBL" id="MBB5712673.1"/>
    </source>
</evidence>
<dbReference type="RefSeq" id="WP_184091393.1">
    <property type="nucleotide sequence ID" value="NZ_JACIJF010000022.1"/>
</dbReference>
<comment type="caution">
    <text evidence="5">The sequence shown here is derived from an EMBL/GenBank/DDBJ whole genome shotgun (WGS) entry which is preliminary data.</text>
</comment>
<reference evidence="5 6" key="1">
    <citation type="submission" date="2020-08" db="EMBL/GenBank/DDBJ databases">
        <title>Genomic Encyclopedia of Type Strains, Phase IV (KMG-IV): sequencing the most valuable type-strain genomes for metagenomic binning, comparative biology and taxonomic classification.</title>
        <authorList>
            <person name="Goeker M."/>
        </authorList>
    </citation>
    <scope>NUCLEOTIDE SEQUENCE [LARGE SCALE GENOMIC DNA]</scope>
    <source>
        <strain evidence="5 6">DSM 26736</strain>
    </source>
</reference>
<evidence type="ECO:0000259" key="4">
    <source>
        <dbReference type="Pfam" id="PF00135"/>
    </source>
</evidence>
<evidence type="ECO:0000256" key="1">
    <source>
        <dbReference type="ARBA" id="ARBA00005964"/>
    </source>
</evidence>
<dbReference type="InterPro" id="IPR029058">
    <property type="entry name" value="AB_hydrolase_fold"/>
</dbReference>
<keyword evidence="2 3" id="KW-0378">Hydrolase</keyword>
<dbReference type="GO" id="GO:0016787">
    <property type="term" value="F:hydrolase activity"/>
    <property type="evidence" value="ECO:0007669"/>
    <property type="project" value="UniProtKB-KW"/>
</dbReference>